<proteinExistence type="inferred from homology"/>
<evidence type="ECO:0000256" key="4">
    <source>
        <dbReference type="ARBA" id="ARBA00023316"/>
    </source>
</evidence>
<reference evidence="8" key="1">
    <citation type="submission" date="2022-10" db="EMBL/GenBank/DDBJ databases">
        <title>Tapping the CABI collections for fungal endophytes: first genome assemblies for Collariella, Neodidymelliopsis, Ascochyta clinopodiicola, Didymella pomorum, Didymosphaeria variabile, Neocosmospora piperis and Neocucurbitaria cava.</title>
        <authorList>
            <person name="Hill R."/>
        </authorList>
    </citation>
    <scope>NUCLEOTIDE SEQUENCE</scope>
    <source>
        <strain evidence="8">IMI 356815</strain>
    </source>
</reference>
<keyword evidence="3 5" id="KW-0326">Glycosidase</keyword>
<evidence type="ECO:0000256" key="6">
    <source>
        <dbReference type="SAM" id="MobiDB-lite"/>
    </source>
</evidence>
<dbReference type="PANTHER" id="PTHR31297:SF43">
    <property type="entry name" value="GLUCAN 1,3-BETA-GLUCOSIDASE 3"/>
    <property type="match status" value="1"/>
</dbReference>
<feature type="domain" description="Glycoside hydrolase family 5" evidence="7">
    <location>
        <begin position="123"/>
        <end position="380"/>
    </location>
</feature>
<evidence type="ECO:0000256" key="2">
    <source>
        <dbReference type="ARBA" id="ARBA00022801"/>
    </source>
</evidence>
<evidence type="ECO:0000313" key="9">
    <source>
        <dbReference type="Proteomes" id="UP001140513"/>
    </source>
</evidence>
<feature type="region of interest" description="Disordered" evidence="6">
    <location>
        <begin position="15"/>
        <end position="39"/>
    </location>
</feature>
<dbReference type="AlphaFoldDB" id="A0A9W9CGK2"/>
<dbReference type="Pfam" id="PF00150">
    <property type="entry name" value="Cellulase"/>
    <property type="match status" value="1"/>
</dbReference>
<comment type="similarity">
    <text evidence="1 5">Belongs to the glycosyl hydrolase 5 (cellulase A) family.</text>
</comment>
<dbReference type="EMBL" id="JAPEUX010000001">
    <property type="protein sequence ID" value="KAJ4360722.1"/>
    <property type="molecule type" value="Genomic_DNA"/>
</dbReference>
<dbReference type="GO" id="GO:0005576">
    <property type="term" value="C:extracellular region"/>
    <property type="evidence" value="ECO:0007669"/>
    <property type="project" value="TreeGrafter"/>
</dbReference>
<name>A0A9W9CGK2_9PLEO</name>
<dbReference type="EC" id="3.2.1.58" evidence="8"/>
<dbReference type="OrthoDB" id="1887033at2759"/>
<dbReference type="GO" id="GO:0004338">
    <property type="term" value="F:glucan exo-1,3-beta-glucosidase activity"/>
    <property type="evidence" value="ECO:0007669"/>
    <property type="project" value="UniProtKB-EC"/>
</dbReference>
<dbReference type="Gene3D" id="3.20.20.80">
    <property type="entry name" value="Glycosidases"/>
    <property type="match status" value="1"/>
</dbReference>
<dbReference type="InterPro" id="IPR017853">
    <property type="entry name" value="GH"/>
</dbReference>
<gene>
    <name evidence="8" type="primary">EXG3</name>
    <name evidence="8" type="ORF">N0V89_001289</name>
</gene>
<evidence type="ECO:0000256" key="5">
    <source>
        <dbReference type="RuleBase" id="RU361153"/>
    </source>
</evidence>
<dbReference type="GO" id="GO:0009986">
    <property type="term" value="C:cell surface"/>
    <property type="evidence" value="ECO:0007669"/>
    <property type="project" value="TreeGrafter"/>
</dbReference>
<protein>
    <submittedName>
        <fullName evidence="8">Glucan 1,3-beta-glucosidase 3</fullName>
        <ecNumber evidence="8">3.2.1.58</ecNumber>
    </submittedName>
</protein>
<keyword evidence="2 5" id="KW-0378">Hydrolase</keyword>
<dbReference type="SUPFAM" id="SSF51445">
    <property type="entry name" value="(Trans)glycosidases"/>
    <property type="match status" value="1"/>
</dbReference>
<dbReference type="GO" id="GO:0046557">
    <property type="term" value="F:glucan endo-1,6-beta-glucosidase activity"/>
    <property type="evidence" value="ECO:0007669"/>
    <property type="project" value="TreeGrafter"/>
</dbReference>
<evidence type="ECO:0000256" key="3">
    <source>
        <dbReference type="ARBA" id="ARBA00023295"/>
    </source>
</evidence>
<evidence type="ECO:0000313" key="8">
    <source>
        <dbReference type="EMBL" id="KAJ4360722.1"/>
    </source>
</evidence>
<dbReference type="InterPro" id="IPR050386">
    <property type="entry name" value="Glycosyl_hydrolase_5"/>
</dbReference>
<evidence type="ECO:0000259" key="7">
    <source>
        <dbReference type="Pfam" id="PF00150"/>
    </source>
</evidence>
<comment type="caution">
    <text evidence="8">The sequence shown here is derived from an EMBL/GenBank/DDBJ whole genome shotgun (WGS) entry which is preliminary data.</text>
</comment>
<dbReference type="GO" id="GO:0009251">
    <property type="term" value="P:glucan catabolic process"/>
    <property type="evidence" value="ECO:0007669"/>
    <property type="project" value="TreeGrafter"/>
</dbReference>
<dbReference type="GO" id="GO:0071555">
    <property type="term" value="P:cell wall organization"/>
    <property type="evidence" value="ECO:0007669"/>
    <property type="project" value="UniProtKB-KW"/>
</dbReference>
<dbReference type="PANTHER" id="PTHR31297">
    <property type="entry name" value="GLUCAN ENDO-1,6-BETA-GLUCOSIDASE B"/>
    <property type="match status" value="1"/>
</dbReference>
<dbReference type="RefSeq" id="XP_056076924.1">
    <property type="nucleotide sequence ID" value="XM_056210102.1"/>
</dbReference>
<organism evidence="8 9">
    <name type="scientific">Didymosphaeria variabile</name>
    <dbReference type="NCBI Taxonomy" id="1932322"/>
    <lineage>
        <taxon>Eukaryota</taxon>
        <taxon>Fungi</taxon>
        <taxon>Dikarya</taxon>
        <taxon>Ascomycota</taxon>
        <taxon>Pezizomycotina</taxon>
        <taxon>Dothideomycetes</taxon>
        <taxon>Pleosporomycetidae</taxon>
        <taxon>Pleosporales</taxon>
        <taxon>Massarineae</taxon>
        <taxon>Didymosphaeriaceae</taxon>
        <taxon>Didymosphaeria</taxon>
    </lineage>
</organism>
<accession>A0A9W9CGK2</accession>
<keyword evidence="4" id="KW-0961">Cell wall biogenesis/degradation</keyword>
<dbReference type="GeneID" id="80904819"/>
<dbReference type="Proteomes" id="UP001140513">
    <property type="component" value="Unassembled WGS sequence"/>
</dbReference>
<dbReference type="InterPro" id="IPR001547">
    <property type="entry name" value="Glyco_hydro_5"/>
</dbReference>
<keyword evidence="9" id="KW-1185">Reference proteome</keyword>
<sequence>MKGFIGKAHKLFNADLVAGPQPPSEKRNPRPLSASKPSSLIAPSSTVGFSGMNSRSNLLPSIQDPSALDILRYRYHHATNLGSVYVLERWLSPSRFPQDTSGSSELEAVKAWVAKIGTEQTKQMFETCWANAILDEDIDWLRNEAKGTTVRLPIGYWDLPGEEFTRGTPFEPISHIYSNAWISIRDLILRLRAHNIGVLIDFHAVPGGANTNDHSGTNSNVAEFFTSPYNRKLGIRCAEFVARESAAGLQLAGISLVNEPNTDSETIYDWYDEATDAVSAIDSSLPIVISDAWDLKRAIGYSLRKNVVNPTKPINPIVIDRHMYWCFNDADKKKSPQDIIQEVSTKLSELNGKEGSVTDRGAVQVIIGEYSNVLSADTWVKTGETPKAELIKIFGAEQSLRYQQRAGGAFFWTWKMDWMPGGEWGFKAQSNPQNRFIFPPPHAFIPERNIFGLLECARNRKEERMWKAVDQHRAYYDHLAPNTLADHSRYEHGWKIGYADAYVFFEGKADEAVGPGNRLGNVELWLLKRIRESGFAGGFVWEYEQGIRRGIHDFNAVVGI</sequence>
<evidence type="ECO:0000256" key="1">
    <source>
        <dbReference type="ARBA" id="ARBA00005641"/>
    </source>
</evidence>